<accession>H6NNR0</accession>
<dbReference type="KEGG" id="pmq:PM3016_3615"/>
<protein>
    <submittedName>
        <fullName evidence="2">Putative acetyltransferase</fullName>
    </submittedName>
</protein>
<keyword evidence="2" id="KW-0808">Transferase</keyword>
<dbReference type="STRING" id="1116391.PM3016_3615"/>
<dbReference type="CDD" id="cd04301">
    <property type="entry name" value="NAT_SF"/>
    <property type="match status" value="1"/>
</dbReference>
<sequence>MMIGDRIRFRRIMEEDWELRYRWGTDPDISATLQSGLGIPLSAAKAREQILSFLADPGSRADFVVLDKETEEPIGFVHLTGIDPWARRAELGILIGRKEYHGQGYGTEITRLIVRFGFERLNLHKVYLTVNADNPAGIRCYEKAGFRRDGVLRDEIYKNGVYLDRIMMSILKHEFHSAE</sequence>
<dbReference type="PANTHER" id="PTHR43415:SF3">
    <property type="entry name" value="GNAT-FAMILY ACETYLTRANSFERASE"/>
    <property type="match status" value="1"/>
</dbReference>
<keyword evidence="3" id="KW-1185">Reference proteome</keyword>
<dbReference type="HOGENOM" id="CLU_013985_3_2_9"/>
<feature type="domain" description="N-acetyltransferase" evidence="1">
    <location>
        <begin position="7"/>
        <end position="169"/>
    </location>
</feature>
<dbReference type="PANTHER" id="PTHR43415">
    <property type="entry name" value="SPERMIDINE N(1)-ACETYLTRANSFERASE"/>
    <property type="match status" value="1"/>
</dbReference>
<dbReference type="GO" id="GO:0016747">
    <property type="term" value="F:acyltransferase activity, transferring groups other than amino-acyl groups"/>
    <property type="evidence" value="ECO:0007669"/>
    <property type="project" value="InterPro"/>
</dbReference>
<dbReference type="SUPFAM" id="SSF55729">
    <property type="entry name" value="Acyl-CoA N-acyltransferases (Nat)"/>
    <property type="match status" value="1"/>
</dbReference>
<evidence type="ECO:0000313" key="2">
    <source>
        <dbReference type="EMBL" id="AFC30436.1"/>
    </source>
</evidence>
<dbReference type="AlphaFoldDB" id="H6NNR0"/>
<organism evidence="2 3">
    <name type="scientific">Paenibacillus mucilaginosus 3016</name>
    <dbReference type="NCBI Taxonomy" id="1116391"/>
    <lineage>
        <taxon>Bacteria</taxon>
        <taxon>Bacillati</taxon>
        <taxon>Bacillota</taxon>
        <taxon>Bacilli</taxon>
        <taxon>Bacillales</taxon>
        <taxon>Paenibacillaceae</taxon>
        <taxon>Paenibacillus</taxon>
    </lineage>
</organism>
<dbReference type="InterPro" id="IPR016181">
    <property type="entry name" value="Acyl_CoA_acyltransferase"/>
</dbReference>
<evidence type="ECO:0000259" key="1">
    <source>
        <dbReference type="PROSITE" id="PS51186"/>
    </source>
</evidence>
<dbReference type="Proteomes" id="UP000007523">
    <property type="component" value="Chromosome"/>
</dbReference>
<reference evidence="2 3" key="1">
    <citation type="journal article" date="2012" name="J. Bacteriol.">
        <title>Complete Genome Sequence of Paenibacillus mucilaginosus 3016, a Bacterium Functional as Microbial Fertilizer.</title>
        <authorList>
            <person name="Ma M."/>
            <person name="Wang Z."/>
            <person name="Li L."/>
            <person name="Jiang X."/>
            <person name="Guan D."/>
            <person name="Cao F."/>
            <person name="Chen H."/>
            <person name="Wang X."/>
            <person name="Shen D."/>
            <person name="Du B."/>
            <person name="Li J."/>
        </authorList>
    </citation>
    <scope>NUCLEOTIDE SEQUENCE [LARGE SCALE GENOMIC DNA]</scope>
    <source>
        <strain evidence="2 3">3016</strain>
    </source>
</reference>
<dbReference type="RefSeq" id="WP_014370393.1">
    <property type="nucleotide sequence ID" value="NC_016935.1"/>
</dbReference>
<evidence type="ECO:0000313" key="3">
    <source>
        <dbReference type="Proteomes" id="UP000007523"/>
    </source>
</evidence>
<dbReference type="PROSITE" id="PS51186">
    <property type="entry name" value="GNAT"/>
    <property type="match status" value="1"/>
</dbReference>
<gene>
    <name evidence="2" type="ORF">PM3016_3615</name>
</gene>
<proteinExistence type="predicted"/>
<name>H6NNR0_9BACL</name>
<dbReference type="EMBL" id="CP003235">
    <property type="protein sequence ID" value="AFC30436.1"/>
    <property type="molecule type" value="Genomic_DNA"/>
</dbReference>
<dbReference type="Pfam" id="PF13302">
    <property type="entry name" value="Acetyltransf_3"/>
    <property type="match status" value="1"/>
</dbReference>
<dbReference type="Gene3D" id="3.40.630.30">
    <property type="match status" value="1"/>
</dbReference>
<dbReference type="InterPro" id="IPR000182">
    <property type="entry name" value="GNAT_dom"/>
</dbReference>